<sequence>MKPEDKPDNRGPEKVTITINNTPYEVRPGIHPVAQIKTIPNPNIPQSDVLCQLVGTELKPLDHNARIDIKGGEVFASHCPSGGAS</sequence>
<accession>A0A1T4X9N6</accession>
<protein>
    <recommendedName>
        <fullName evidence="3">Multiubiquitin</fullName>
    </recommendedName>
</protein>
<keyword evidence="2" id="KW-1185">Reference proteome</keyword>
<evidence type="ECO:0000313" key="1">
    <source>
        <dbReference type="EMBL" id="SKA85795.1"/>
    </source>
</evidence>
<name>A0A1T4X9N6_9BACT</name>
<dbReference type="AlphaFoldDB" id="A0A1T4X9N6"/>
<gene>
    <name evidence="1" type="ORF">SAMN02745166_01207</name>
</gene>
<evidence type="ECO:0008006" key="3">
    <source>
        <dbReference type="Google" id="ProtNLM"/>
    </source>
</evidence>
<reference evidence="2" key="1">
    <citation type="submission" date="2017-02" db="EMBL/GenBank/DDBJ databases">
        <authorList>
            <person name="Varghese N."/>
            <person name="Submissions S."/>
        </authorList>
    </citation>
    <scope>NUCLEOTIDE SEQUENCE [LARGE SCALE GENOMIC DNA]</scope>
    <source>
        <strain evidence="2">ATCC 700200</strain>
    </source>
</reference>
<dbReference type="EMBL" id="FUYE01000003">
    <property type="protein sequence ID" value="SKA85795.1"/>
    <property type="molecule type" value="Genomic_DNA"/>
</dbReference>
<organism evidence="1 2">
    <name type="scientific">Prosthecobacter debontii</name>
    <dbReference type="NCBI Taxonomy" id="48467"/>
    <lineage>
        <taxon>Bacteria</taxon>
        <taxon>Pseudomonadati</taxon>
        <taxon>Verrucomicrobiota</taxon>
        <taxon>Verrucomicrobiia</taxon>
        <taxon>Verrucomicrobiales</taxon>
        <taxon>Verrucomicrobiaceae</taxon>
        <taxon>Prosthecobacter</taxon>
    </lineage>
</organism>
<dbReference type="RefSeq" id="WP_078812408.1">
    <property type="nucleotide sequence ID" value="NZ_FUYE01000003.1"/>
</dbReference>
<dbReference type="Proteomes" id="UP000190774">
    <property type="component" value="Unassembled WGS sequence"/>
</dbReference>
<proteinExistence type="predicted"/>
<evidence type="ECO:0000313" key="2">
    <source>
        <dbReference type="Proteomes" id="UP000190774"/>
    </source>
</evidence>
<dbReference type="OrthoDB" id="7445930at2"/>
<dbReference type="STRING" id="48467.SAMN02745166_01207"/>